<dbReference type="Proteomes" id="UP000282674">
    <property type="component" value="Unassembled WGS sequence"/>
</dbReference>
<evidence type="ECO:0000313" key="1">
    <source>
        <dbReference type="EMBL" id="RMI37512.1"/>
    </source>
</evidence>
<organism evidence="1 2">
    <name type="scientific">Actinomadura harenae</name>
    <dbReference type="NCBI Taxonomy" id="2483351"/>
    <lineage>
        <taxon>Bacteria</taxon>
        <taxon>Bacillati</taxon>
        <taxon>Actinomycetota</taxon>
        <taxon>Actinomycetes</taxon>
        <taxon>Streptosporangiales</taxon>
        <taxon>Thermomonosporaceae</taxon>
        <taxon>Actinomadura</taxon>
    </lineage>
</organism>
<dbReference type="NCBIfam" id="TIGR04267">
    <property type="entry name" value="mod_HExxH"/>
    <property type="match status" value="1"/>
</dbReference>
<evidence type="ECO:0000313" key="2">
    <source>
        <dbReference type="Proteomes" id="UP000282674"/>
    </source>
</evidence>
<gene>
    <name evidence="1" type="ORF">EBO15_35720</name>
</gene>
<dbReference type="RefSeq" id="WP_122198890.1">
    <property type="nucleotide sequence ID" value="NZ_JBHSKC010000051.1"/>
</dbReference>
<reference evidence="1 2" key="1">
    <citation type="submission" date="2018-10" db="EMBL/GenBank/DDBJ databases">
        <title>Isolation from soil.</title>
        <authorList>
            <person name="Hu J."/>
        </authorList>
    </citation>
    <scope>NUCLEOTIDE SEQUENCE [LARGE SCALE GENOMIC DNA]</scope>
    <source>
        <strain evidence="1 2">NEAU-Ht49</strain>
    </source>
</reference>
<keyword evidence="2" id="KW-1185">Reference proteome</keyword>
<dbReference type="OrthoDB" id="796761at2"/>
<proteinExistence type="predicted"/>
<protein>
    <submittedName>
        <fullName evidence="1">HEXXH motif domain-containing protein</fullName>
    </submittedName>
</protein>
<name>A0A3M2LJ63_9ACTN</name>
<dbReference type="EMBL" id="RFFG01000105">
    <property type="protein sequence ID" value="RMI37512.1"/>
    <property type="molecule type" value="Genomic_DNA"/>
</dbReference>
<dbReference type="InterPro" id="IPR026337">
    <property type="entry name" value="AKG_HExxH"/>
</dbReference>
<sequence length="314" mass="34468">MAELSPQPMTEQFFHLPGLQERRAHRTQRIAELLGSNLSGPAPTGTAVADAAAHHLLEGARRAAAGRAGELLSWYRRTELRDLAHLTFTNSDGRIRLLLHPPPSQLLQSPISDTAYYLIAPETEPAPATLHDLLTAALDSAHKHGFSSLIDQHAPIACVLEQRDLHATLFSWSITRLPGTVFTDYTNAAEVLARDLIHEAGHHWLNEALAIGAIALPDDLTFYSPWRAVRRPAFGFLHACWAFSLATIYSAAALDDAPSPVHVFLMDYLAEQRQLLRAALPAFAEAATLITSRSLHERVSSAVQTALHYTAEDH</sequence>
<comment type="caution">
    <text evidence="1">The sequence shown here is derived from an EMBL/GenBank/DDBJ whole genome shotgun (WGS) entry which is preliminary data.</text>
</comment>
<dbReference type="AlphaFoldDB" id="A0A3M2LJ63"/>
<accession>A0A3M2LJ63</accession>